<name>A0ABS2XYF9_POLSP</name>
<feature type="transmembrane region" description="Helical" evidence="11">
    <location>
        <begin position="211"/>
        <end position="234"/>
    </location>
</feature>
<evidence type="ECO:0000256" key="1">
    <source>
        <dbReference type="ARBA" id="ARBA00004141"/>
    </source>
</evidence>
<dbReference type="Gene3D" id="1.10.287.70">
    <property type="match status" value="1"/>
</dbReference>
<dbReference type="Proteomes" id="UP001166093">
    <property type="component" value="Unassembled WGS sequence"/>
</dbReference>
<dbReference type="PANTHER" id="PTHR11003">
    <property type="entry name" value="POTASSIUM CHANNEL, SUBFAMILY K"/>
    <property type="match status" value="1"/>
</dbReference>
<keyword evidence="14" id="KW-1185">Reference proteome</keyword>
<evidence type="ECO:0000259" key="12">
    <source>
        <dbReference type="Pfam" id="PF07885"/>
    </source>
</evidence>
<evidence type="ECO:0000256" key="6">
    <source>
        <dbReference type="ARBA" id="ARBA00023065"/>
    </source>
</evidence>
<feature type="non-terminal residue" evidence="13">
    <location>
        <position position="1"/>
    </location>
</feature>
<reference evidence="13" key="1">
    <citation type="journal article" date="2021" name="Cell">
        <title>Tracing the genetic footprints of vertebrate landing in non-teleost ray-finned fishes.</title>
        <authorList>
            <person name="Bi X."/>
            <person name="Wang K."/>
            <person name="Yang L."/>
            <person name="Pan H."/>
            <person name="Jiang H."/>
            <person name="Wei Q."/>
            <person name="Fang M."/>
            <person name="Yu H."/>
            <person name="Zhu C."/>
            <person name="Cai Y."/>
            <person name="He Y."/>
            <person name="Gan X."/>
            <person name="Zeng H."/>
            <person name="Yu D."/>
            <person name="Zhu Y."/>
            <person name="Jiang H."/>
            <person name="Qiu Q."/>
            <person name="Yang H."/>
            <person name="Zhang Y.E."/>
            <person name="Wang W."/>
            <person name="Zhu M."/>
            <person name="He S."/>
            <person name="Zhang G."/>
        </authorList>
    </citation>
    <scope>NUCLEOTIDE SEQUENCE</scope>
    <source>
        <strain evidence="13">Pddl_001</strain>
    </source>
</reference>
<accession>A0ABS2XYF9</accession>
<feature type="compositionally biased region" description="Basic and acidic residues" evidence="10">
    <location>
        <begin position="255"/>
        <end position="266"/>
    </location>
</feature>
<evidence type="ECO:0000256" key="7">
    <source>
        <dbReference type="ARBA" id="ARBA00023136"/>
    </source>
</evidence>
<evidence type="ECO:0000256" key="9">
    <source>
        <dbReference type="RuleBase" id="RU003857"/>
    </source>
</evidence>
<keyword evidence="5 11" id="KW-1133">Transmembrane helix</keyword>
<protein>
    <submittedName>
        <fullName evidence="13">KCNKG protein</fullName>
    </submittedName>
</protein>
<keyword evidence="2 9" id="KW-0813">Transport</keyword>
<dbReference type="PRINTS" id="PR01333">
    <property type="entry name" value="2POREKCHANEL"/>
</dbReference>
<evidence type="ECO:0000256" key="4">
    <source>
        <dbReference type="ARBA" id="ARBA00022958"/>
    </source>
</evidence>
<keyword evidence="8 9" id="KW-0407">Ion channel</keyword>
<evidence type="ECO:0000256" key="10">
    <source>
        <dbReference type="SAM" id="MobiDB-lite"/>
    </source>
</evidence>
<keyword evidence="4" id="KW-0630">Potassium</keyword>
<feature type="transmembrane region" description="Helical" evidence="11">
    <location>
        <begin position="181"/>
        <end position="199"/>
    </location>
</feature>
<keyword evidence="6 9" id="KW-0406">Ion transport</keyword>
<feature type="non-terminal residue" evidence="13">
    <location>
        <position position="274"/>
    </location>
</feature>
<gene>
    <name evidence="13" type="primary">Kcnk16_1</name>
    <name evidence="13" type="ORF">GTO93_0016937</name>
</gene>
<feature type="transmembrane region" description="Helical" evidence="11">
    <location>
        <begin position="148"/>
        <end position="169"/>
    </location>
</feature>
<comment type="similarity">
    <text evidence="9">Belongs to the two pore domain potassium channel (TC 1.A.1.8) family.</text>
</comment>
<evidence type="ECO:0000256" key="2">
    <source>
        <dbReference type="ARBA" id="ARBA00022448"/>
    </source>
</evidence>
<dbReference type="InterPro" id="IPR003280">
    <property type="entry name" value="2pore_dom_K_chnl"/>
</dbReference>
<dbReference type="InterPro" id="IPR013099">
    <property type="entry name" value="K_chnl_dom"/>
</dbReference>
<proteinExistence type="inferred from homology"/>
<feature type="transmembrane region" description="Helical" evidence="11">
    <location>
        <begin position="97"/>
        <end position="118"/>
    </location>
</feature>
<dbReference type="EMBL" id="JAAWVQ010089192">
    <property type="protein sequence ID" value="MBN3279413.1"/>
    <property type="molecule type" value="Genomic_DNA"/>
</dbReference>
<keyword evidence="3 9" id="KW-0812">Transmembrane</keyword>
<evidence type="ECO:0000256" key="11">
    <source>
        <dbReference type="SAM" id="Phobius"/>
    </source>
</evidence>
<evidence type="ECO:0000313" key="14">
    <source>
        <dbReference type="Proteomes" id="UP001166093"/>
    </source>
</evidence>
<sequence length="274" mass="30676">MRATGNETWEPLLNPPPPIRLQWRNSPDYHLLFLEPPDLELIPIVRSNQFISNEIKPEYSGSLFDNLHKSQCDLPSFLSSTDVVESPGYGNLSPSTVSGQVFCVFYALFGIPLNLAFLNQLGKGLTAHLGRLERSVLTTGQHGQILKMLTVSFFLILGTLLFLVFPPVIFSYVEGWTYGEGFYYAFITLSTIGFGDYVVGTDPEKHYISVYRSLAGVWIIFGLAWLAMLCNLGAGLMDRLLQLKQSWRKSCRAGPQEESKDGDVLDQRAMQSPI</sequence>
<evidence type="ECO:0000313" key="13">
    <source>
        <dbReference type="EMBL" id="MBN3279413.1"/>
    </source>
</evidence>
<feature type="region of interest" description="Disordered" evidence="10">
    <location>
        <begin position="252"/>
        <end position="274"/>
    </location>
</feature>
<dbReference type="SUPFAM" id="SSF81324">
    <property type="entry name" value="Voltage-gated potassium channels"/>
    <property type="match status" value="1"/>
</dbReference>
<evidence type="ECO:0000256" key="3">
    <source>
        <dbReference type="ARBA" id="ARBA00022692"/>
    </source>
</evidence>
<comment type="caution">
    <text evidence="13">The sequence shown here is derived from an EMBL/GenBank/DDBJ whole genome shotgun (WGS) entry which is preliminary data.</text>
</comment>
<dbReference type="PANTHER" id="PTHR11003:SF104">
    <property type="entry name" value="POTASSIUM CHANNEL SUBFAMILY K MEMBER 16"/>
    <property type="match status" value="1"/>
</dbReference>
<feature type="domain" description="Potassium channel" evidence="12">
    <location>
        <begin position="88"/>
        <end position="124"/>
    </location>
</feature>
<comment type="subcellular location">
    <subcellularLocation>
        <location evidence="1">Membrane</location>
        <topology evidence="1">Multi-pass membrane protein</topology>
    </subcellularLocation>
</comment>
<feature type="domain" description="Potassium channel" evidence="12">
    <location>
        <begin position="158"/>
        <end position="232"/>
    </location>
</feature>
<evidence type="ECO:0000256" key="8">
    <source>
        <dbReference type="ARBA" id="ARBA00023303"/>
    </source>
</evidence>
<organism evidence="13 14">
    <name type="scientific">Polyodon spathula</name>
    <name type="common">North American paddlefish</name>
    <name type="synonym">Squalus spathula</name>
    <dbReference type="NCBI Taxonomy" id="7913"/>
    <lineage>
        <taxon>Eukaryota</taxon>
        <taxon>Metazoa</taxon>
        <taxon>Chordata</taxon>
        <taxon>Craniata</taxon>
        <taxon>Vertebrata</taxon>
        <taxon>Euteleostomi</taxon>
        <taxon>Actinopterygii</taxon>
        <taxon>Chondrostei</taxon>
        <taxon>Acipenseriformes</taxon>
        <taxon>Polyodontidae</taxon>
        <taxon>Polyodon</taxon>
    </lineage>
</organism>
<keyword evidence="7 11" id="KW-0472">Membrane</keyword>
<evidence type="ECO:0000256" key="5">
    <source>
        <dbReference type="ARBA" id="ARBA00022989"/>
    </source>
</evidence>
<dbReference type="Pfam" id="PF07885">
    <property type="entry name" value="Ion_trans_2"/>
    <property type="match status" value="2"/>
</dbReference>